<evidence type="ECO:0000256" key="3">
    <source>
        <dbReference type="ARBA" id="ARBA00023274"/>
    </source>
</evidence>
<dbReference type="GO" id="GO:0006412">
    <property type="term" value="P:translation"/>
    <property type="evidence" value="ECO:0007669"/>
    <property type="project" value="InterPro"/>
</dbReference>
<evidence type="ECO:0000313" key="5">
    <source>
        <dbReference type="EMBL" id="KAK7826911.1"/>
    </source>
</evidence>
<comment type="caution">
    <text evidence="5">The sequence shown here is derived from an EMBL/GenBank/DDBJ whole genome shotgun (WGS) entry which is preliminary data.</text>
</comment>
<dbReference type="SUPFAM" id="SSF54747">
    <property type="entry name" value="Ribosomal L11/L12e N-terminal domain"/>
    <property type="match status" value="1"/>
</dbReference>
<comment type="similarity">
    <text evidence="1">Belongs to the universal ribosomal protein uL11 family.</text>
</comment>
<dbReference type="PANTHER" id="PTHR11661:SF44">
    <property type="entry name" value="LARGE RIBOSOMAL SUBUNIT PROTEIN UL11X"/>
    <property type="match status" value="1"/>
</dbReference>
<evidence type="ECO:0000256" key="1">
    <source>
        <dbReference type="ARBA" id="ARBA00010537"/>
    </source>
</evidence>
<reference evidence="5 6" key="1">
    <citation type="journal article" date="2018" name="Sci. Data">
        <title>The draft genome sequence of cork oak.</title>
        <authorList>
            <person name="Ramos A.M."/>
            <person name="Usie A."/>
            <person name="Barbosa P."/>
            <person name="Barros P.M."/>
            <person name="Capote T."/>
            <person name="Chaves I."/>
            <person name="Simoes F."/>
            <person name="Abreu I."/>
            <person name="Carrasquinho I."/>
            <person name="Faro C."/>
            <person name="Guimaraes J.B."/>
            <person name="Mendonca D."/>
            <person name="Nobrega F."/>
            <person name="Rodrigues L."/>
            <person name="Saibo N.J.M."/>
            <person name="Varela M.C."/>
            <person name="Egas C."/>
            <person name="Matos J."/>
            <person name="Miguel C.M."/>
            <person name="Oliveira M.M."/>
            <person name="Ricardo C.P."/>
            <person name="Goncalves S."/>
        </authorList>
    </citation>
    <scope>NUCLEOTIDE SEQUENCE [LARGE SCALE GENOMIC DNA]</scope>
    <source>
        <strain evidence="6">cv. HL8</strain>
    </source>
</reference>
<evidence type="ECO:0000256" key="2">
    <source>
        <dbReference type="ARBA" id="ARBA00022980"/>
    </source>
</evidence>
<dbReference type="InterPro" id="IPR000911">
    <property type="entry name" value="Ribosomal_uL11"/>
</dbReference>
<dbReference type="GO" id="GO:0003735">
    <property type="term" value="F:structural constituent of ribosome"/>
    <property type="evidence" value="ECO:0007669"/>
    <property type="project" value="InterPro"/>
</dbReference>
<dbReference type="PANTHER" id="PTHR11661">
    <property type="entry name" value="60S RIBOSOMAL PROTEIN L12"/>
    <property type="match status" value="1"/>
</dbReference>
<dbReference type="Pfam" id="PF00298">
    <property type="entry name" value="Ribosomal_L11"/>
    <property type="match status" value="1"/>
</dbReference>
<dbReference type="SUPFAM" id="SSF46906">
    <property type="entry name" value="Ribosomal protein L11, C-terminal domain"/>
    <property type="match status" value="1"/>
</dbReference>
<keyword evidence="6" id="KW-1185">Reference proteome</keyword>
<gene>
    <name evidence="5" type="primary">RPL12C_2</name>
    <name evidence="5" type="ORF">CFP56_031628</name>
</gene>
<dbReference type="SMART" id="SM00649">
    <property type="entry name" value="RL11"/>
    <property type="match status" value="1"/>
</dbReference>
<feature type="domain" description="Large ribosomal subunit protein uL11 C-terminal" evidence="4">
    <location>
        <begin position="42"/>
        <end position="95"/>
    </location>
</feature>
<dbReference type="Gene3D" id="1.10.10.250">
    <property type="entry name" value="Ribosomal protein L11, C-terminal domain"/>
    <property type="match status" value="1"/>
</dbReference>
<organism evidence="5 6">
    <name type="scientific">Quercus suber</name>
    <name type="common">Cork oak</name>
    <dbReference type="NCBI Taxonomy" id="58331"/>
    <lineage>
        <taxon>Eukaryota</taxon>
        <taxon>Viridiplantae</taxon>
        <taxon>Streptophyta</taxon>
        <taxon>Embryophyta</taxon>
        <taxon>Tracheophyta</taxon>
        <taxon>Spermatophyta</taxon>
        <taxon>Magnoliopsida</taxon>
        <taxon>eudicotyledons</taxon>
        <taxon>Gunneridae</taxon>
        <taxon>Pentapetalae</taxon>
        <taxon>rosids</taxon>
        <taxon>fabids</taxon>
        <taxon>Fagales</taxon>
        <taxon>Fagaceae</taxon>
        <taxon>Quercus</taxon>
    </lineage>
</organism>
<dbReference type="InterPro" id="IPR036769">
    <property type="entry name" value="Ribosomal_uL11_C_sf"/>
</dbReference>
<dbReference type="Proteomes" id="UP000237347">
    <property type="component" value="Unassembled WGS sequence"/>
</dbReference>
<sequence>MELVSCRRRSKKTTKVTVKDWKGLCVTVKLIAQNCQAKVSMVPSVAALVIKALKEPECDQKKTKDIKHNRNISFDDVVEIAKVMRPRSMAKYLSGTSDGDVEVLLD</sequence>
<evidence type="ECO:0000259" key="4">
    <source>
        <dbReference type="Pfam" id="PF00298"/>
    </source>
</evidence>
<dbReference type="GO" id="GO:0022625">
    <property type="term" value="C:cytosolic large ribosomal subunit"/>
    <property type="evidence" value="ECO:0007669"/>
    <property type="project" value="TreeGrafter"/>
</dbReference>
<protein>
    <submittedName>
        <fullName evidence="5">60s ribosomal protein l12-3</fullName>
    </submittedName>
</protein>
<keyword evidence="3" id="KW-0687">Ribonucleoprotein</keyword>
<dbReference type="AlphaFoldDB" id="A0AAW0JLH9"/>
<keyword evidence="2 5" id="KW-0689">Ribosomal protein</keyword>
<proteinExistence type="inferred from homology"/>
<accession>A0AAW0JLH9</accession>
<name>A0AAW0JLH9_QUESU</name>
<dbReference type="GO" id="GO:0070180">
    <property type="term" value="F:large ribosomal subunit rRNA binding"/>
    <property type="evidence" value="ECO:0007669"/>
    <property type="project" value="TreeGrafter"/>
</dbReference>
<dbReference type="InterPro" id="IPR020783">
    <property type="entry name" value="Ribosomal_uL11_C"/>
</dbReference>
<evidence type="ECO:0000313" key="6">
    <source>
        <dbReference type="Proteomes" id="UP000237347"/>
    </source>
</evidence>
<dbReference type="EMBL" id="PKMF04000534">
    <property type="protein sequence ID" value="KAK7826911.1"/>
    <property type="molecule type" value="Genomic_DNA"/>
</dbReference>
<dbReference type="InterPro" id="IPR036796">
    <property type="entry name" value="Ribosomal_uL11_N_sf"/>
</dbReference>